<reference evidence="1" key="1">
    <citation type="submission" date="2021-03" db="EMBL/GenBank/DDBJ databases">
        <authorList>
            <person name="Jaffe A."/>
        </authorList>
    </citation>
    <scope>NUCLEOTIDE SEQUENCE</scope>
    <source>
        <strain evidence="1">RIFCSPHIGHO2_01_FULL_GW2011_AR10_43_9</strain>
    </source>
</reference>
<dbReference type="EMBL" id="JAGVWF010000044">
    <property type="protein sequence ID" value="MBS3059418.1"/>
    <property type="molecule type" value="Genomic_DNA"/>
</dbReference>
<proteinExistence type="predicted"/>
<organism evidence="1 2">
    <name type="scientific">Candidatus Iainarchaeum sp</name>
    <dbReference type="NCBI Taxonomy" id="3101447"/>
    <lineage>
        <taxon>Archaea</taxon>
        <taxon>Candidatus Iainarchaeota</taxon>
        <taxon>Candidatus Iainarchaeia</taxon>
        <taxon>Candidatus Iainarchaeales</taxon>
        <taxon>Candidatus Iainarchaeaceae</taxon>
        <taxon>Candidatus Iainarchaeum</taxon>
    </lineage>
</organism>
<gene>
    <name evidence="1" type="ORF">J4224_03265</name>
</gene>
<reference evidence="1" key="2">
    <citation type="submission" date="2021-05" db="EMBL/GenBank/DDBJ databases">
        <title>Protein family content uncovers lineage relationships and bacterial pathway maintenance mechanisms in DPANN archaea.</title>
        <authorList>
            <person name="Castelle C.J."/>
            <person name="Meheust R."/>
            <person name="Jaffe A.L."/>
            <person name="Seitz K."/>
            <person name="Gong X."/>
            <person name="Baker B.J."/>
            <person name="Banfield J.F."/>
        </authorList>
    </citation>
    <scope>NUCLEOTIDE SEQUENCE</scope>
    <source>
        <strain evidence="1">RIFCSPHIGHO2_01_FULL_GW2011_AR10_43_9</strain>
    </source>
</reference>
<evidence type="ECO:0000313" key="2">
    <source>
        <dbReference type="Proteomes" id="UP000683213"/>
    </source>
</evidence>
<accession>A0A8T4KWF4</accession>
<sequence length="197" mass="21024">MDKRWKNLLLLGVLILVVAAAAFIILQPGPGRAKTFGEGFEEMKAFFAGKGIDAGALDIEDLAALSSAELAELKVELQSFASSFNGPGSAKELAGVYVSAIDLGAKSKAQGKKTNQIDALSLQDYCSNIVLFKERDSLEEEKIGLLEQLKTNINSFVGKYSNEAQQIGLKPLEVDIEALRSANGERATVTAQLEGAC</sequence>
<dbReference type="Proteomes" id="UP000683213">
    <property type="component" value="Unassembled WGS sequence"/>
</dbReference>
<evidence type="ECO:0000313" key="1">
    <source>
        <dbReference type="EMBL" id="MBS3059418.1"/>
    </source>
</evidence>
<name>A0A8T4KWF4_9ARCH</name>
<dbReference type="AlphaFoldDB" id="A0A8T4KWF4"/>
<comment type="caution">
    <text evidence="1">The sequence shown here is derived from an EMBL/GenBank/DDBJ whole genome shotgun (WGS) entry which is preliminary data.</text>
</comment>
<protein>
    <submittedName>
        <fullName evidence="1">Uncharacterized protein</fullName>
    </submittedName>
</protein>